<dbReference type="OrthoDB" id="10623571at2759"/>
<comment type="caution">
    <text evidence="1">The sequence shown here is derived from an EMBL/GenBank/DDBJ whole genome shotgun (WGS) entry which is preliminary data.</text>
</comment>
<organism evidence="1 2">
    <name type="scientific">Paramuricea clavata</name>
    <name type="common">Red gorgonian</name>
    <name type="synonym">Violescent sea-whip</name>
    <dbReference type="NCBI Taxonomy" id="317549"/>
    <lineage>
        <taxon>Eukaryota</taxon>
        <taxon>Metazoa</taxon>
        <taxon>Cnidaria</taxon>
        <taxon>Anthozoa</taxon>
        <taxon>Octocorallia</taxon>
        <taxon>Malacalcyonacea</taxon>
        <taxon>Plexauridae</taxon>
        <taxon>Paramuricea</taxon>
    </lineage>
</organism>
<reference evidence="1" key="1">
    <citation type="submission" date="2020-04" db="EMBL/GenBank/DDBJ databases">
        <authorList>
            <person name="Alioto T."/>
            <person name="Alioto T."/>
            <person name="Gomez Garrido J."/>
        </authorList>
    </citation>
    <scope>NUCLEOTIDE SEQUENCE</scope>
    <source>
        <strain evidence="1">A484AB</strain>
    </source>
</reference>
<protein>
    <submittedName>
        <fullName evidence="1">Uncharacterized protein</fullName>
    </submittedName>
</protein>
<evidence type="ECO:0000313" key="2">
    <source>
        <dbReference type="Proteomes" id="UP001152795"/>
    </source>
</evidence>
<keyword evidence="2" id="KW-1185">Reference proteome</keyword>
<proteinExistence type="predicted"/>
<dbReference type="AlphaFoldDB" id="A0A6S7KG21"/>
<dbReference type="Proteomes" id="UP001152795">
    <property type="component" value="Unassembled WGS sequence"/>
</dbReference>
<sequence length="263" mass="29168">MKFKLETMTRFPALQTCRQLICQFTQPTATSHPTKQHEISCAIRLSYDCDDEWASKCDEWLNNSIKQKADAIPPKCSECPILQDENARLKGTIARLLNVPPAAVIYLESLATYLRDASSDEDCNDEVMEISFPHMAMNKTQKTPPTPVSKTNVTNTSAVNIHVDTPYVDTPSSSPLSHFEGGNGKQELCPGSGVFIPTIKLRKSHHKSGSDLKVLFHCLMEHFRLAMSVAFGNQVLPMGKQVLDPNIVSTIKGTSNLNMFSIN</sequence>
<gene>
    <name evidence="1" type="ORF">PACLA_8A080612</name>
</gene>
<dbReference type="EMBL" id="CACRXK020010456">
    <property type="protein sequence ID" value="CAB4019438.1"/>
    <property type="molecule type" value="Genomic_DNA"/>
</dbReference>
<name>A0A6S7KG21_PARCT</name>
<accession>A0A6S7KG21</accession>
<evidence type="ECO:0000313" key="1">
    <source>
        <dbReference type="EMBL" id="CAB4019438.1"/>
    </source>
</evidence>